<dbReference type="InParanoid" id="T0PZ31"/>
<organism evidence="2 3">
    <name type="scientific">Saprolegnia diclina (strain VS20)</name>
    <dbReference type="NCBI Taxonomy" id="1156394"/>
    <lineage>
        <taxon>Eukaryota</taxon>
        <taxon>Sar</taxon>
        <taxon>Stramenopiles</taxon>
        <taxon>Oomycota</taxon>
        <taxon>Saprolegniomycetes</taxon>
        <taxon>Saprolegniales</taxon>
        <taxon>Saprolegniaceae</taxon>
        <taxon>Saprolegnia</taxon>
    </lineage>
</organism>
<dbReference type="GO" id="GO:0034198">
    <property type="term" value="P:cellular response to amino acid starvation"/>
    <property type="evidence" value="ECO:0007669"/>
    <property type="project" value="TreeGrafter"/>
</dbReference>
<reference evidence="2 3" key="1">
    <citation type="submission" date="2012-04" db="EMBL/GenBank/DDBJ databases">
        <title>The Genome Sequence of Saprolegnia declina VS20.</title>
        <authorList>
            <consortium name="The Broad Institute Genome Sequencing Platform"/>
            <person name="Russ C."/>
            <person name="Nusbaum C."/>
            <person name="Tyler B."/>
            <person name="van West P."/>
            <person name="Dieguez-Uribeondo J."/>
            <person name="de Bruijn I."/>
            <person name="Tripathy S."/>
            <person name="Jiang R."/>
            <person name="Young S.K."/>
            <person name="Zeng Q."/>
            <person name="Gargeya S."/>
            <person name="Fitzgerald M."/>
            <person name="Haas B."/>
            <person name="Abouelleil A."/>
            <person name="Alvarado L."/>
            <person name="Arachchi H.M."/>
            <person name="Berlin A."/>
            <person name="Chapman S.B."/>
            <person name="Goldberg J."/>
            <person name="Griggs A."/>
            <person name="Gujja S."/>
            <person name="Hansen M."/>
            <person name="Howarth C."/>
            <person name="Imamovic A."/>
            <person name="Larimer J."/>
            <person name="McCowen C."/>
            <person name="Montmayeur A."/>
            <person name="Murphy C."/>
            <person name="Neiman D."/>
            <person name="Pearson M."/>
            <person name="Priest M."/>
            <person name="Roberts A."/>
            <person name="Saif S."/>
            <person name="Shea T."/>
            <person name="Sisk P."/>
            <person name="Sykes S."/>
            <person name="Wortman J."/>
            <person name="Nusbaum C."/>
            <person name="Birren B."/>
        </authorList>
    </citation>
    <scope>NUCLEOTIDE SEQUENCE [LARGE SCALE GENOMIC DNA]</scope>
    <source>
        <strain evidence="2 3">VS20</strain>
    </source>
</reference>
<dbReference type="Proteomes" id="UP000030762">
    <property type="component" value="Unassembled WGS sequence"/>
</dbReference>
<keyword evidence="1" id="KW-0677">Repeat</keyword>
<dbReference type="SUPFAM" id="SSF48371">
    <property type="entry name" value="ARM repeat"/>
    <property type="match status" value="1"/>
</dbReference>
<dbReference type="GO" id="GO:0005829">
    <property type="term" value="C:cytosol"/>
    <property type="evidence" value="ECO:0007669"/>
    <property type="project" value="TreeGrafter"/>
</dbReference>
<dbReference type="PANTHER" id="PTHR23346">
    <property type="entry name" value="TRANSLATIONAL ACTIVATOR GCN1-RELATED"/>
    <property type="match status" value="1"/>
</dbReference>
<evidence type="ECO:0000313" key="3">
    <source>
        <dbReference type="Proteomes" id="UP000030762"/>
    </source>
</evidence>
<dbReference type="GO" id="GO:0019887">
    <property type="term" value="F:protein kinase regulator activity"/>
    <property type="evidence" value="ECO:0007669"/>
    <property type="project" value="TreeGrafter"/>
</dbReference>
<dbReference type="EMBL" id="JH767208">
    <property type="protein sequence ID" value="EQC27471.1"/>
    <property type="molecule type" value="Genomic_DNA"/>
</dbReference>
<dbReference type="eggNOG" id="KOG1242">
    <property type="taxonomic scope" value="Eukaryota"/>
</dbReference>
<dbReference type="STRING" id="1156394.T0PZ31"/>
<keyword evidence="3" id="KW-1185">Reference proteome</keyword>
<gene>
    <name evidence="2" type="ORF">SDRG_14794</name>
</gene>
<dbReference type="InterPro" id="IPR011989">
    <property type="entry name" value="ARM-like"/>
</dbReference>
<dbReference type="Gene3D" id="1.25.10.10">
    <property type="entry name" value="Leucine-rich Repeat Variant"/>
    <property type="match status" value="1"/>
</dbReference>
<dbReference type="RefSeq" id="XP_008619171.1">
    <property type="nucleotide sequence ID" value="XM_008620949.1"/>
</dbReference>
<dbReference type="InterPro" id="IPR016024">
    <property type="entry name" value="ARM-type_fold"/>
</dbReference>
<dbReference type="OrthoDB" id="1745528at2759"/>
<evidence type="ECO:0000256" key="1">
    <source>
        <dbReference type="ARBA" id="ARBA00022737"/>
    </source>
</evidence>
<protein>
    <recommendedName>
        <fullName evidence="4">TOG domain-containing protein</fullName>
    </recommendedName>
</protein>
<dbReference type="GeneID" id="19955521"/>
<proteinExistence type="predicted"/>
<dbReference type="VEuPathDB" id="FungiDB:SDRG_14794"/>
<evidence type="ECO:0008006" key="4">
    <source>
        <dbReference type="Google" id="ProtNLM"/>
    </source>
</evidence>
<evidence type="ECO:0000313" key="2">
    <source>
        <dbReference type="EMBL" id="EQC27471.1"/>
    </source>
</evidence>
<sequence length="243" mass="26178">MVNDAMNLAPYLDMIAPCLQMQLLELIPEVRTVVFKALGMLVKGLGQSHFPRLMPSLLQAIKSELSSVERSSSAKGLCEVLEHLGPDAPDLESLSNESDGVRDVAMHAGSIVVNAHALSNTKANLPALEAGIFDDNWRIRESSISLFGNLVYCVMPEVGPILRAGLDPMDPPACARATAWVLPRVLKVKSREVLPYLAPRLLTTPTALPTSKRSCPSRAQCCIATWTASANQHGPSLSITSDL</sequence>
<accession>T0PZ31</accession>
<name>T0PZ31_SAPDV</name>
<dbReference type="PANTHER" id="PTHR23346:SF7">
    <property type="entry name" value="STALLED RIBOSOME SENSOR GCN1"/>
    <property type="match status" value="1"/>
</dbReference>
<dbReference type="GO" id="GO:0006417">
    <property type="term" value="P:regulation of translation"/>
    <property type="evidence" value="ECO:0007669"/>
    <property type="project" value="TreeGrafter"/>
</dbReference>
<dbReference type="AlphaFoldDB" id="T0PZ31"/>